<keyword evidence="3" id="KW-1185">Reference proteome</keyword>
<dbReference type="Gene3D" id="1.10.150.690">
    <property type="entry name" value="DUF2063"/>
    <property type="match status" value="1"/>
</dbReference>
<dbReference type="eggNOG" id="COG3219">
    <property type="taxonomic scope" value="Bacteria"/>
</dbReference>
<evidence type="ECO:0000259" key="1">
    <source>
        <dbReference type="Pfam" id="PF09836"/>
    </source>
</evidence>
<feature type="domain" description="Putative DNA-binding" evidence="1">
    <location>
        <begin position="9"/>
        <end position="100"/>
    </location>
</feature>
<evidence type="ECO:0000313" key="2">
    <source>
        <dbReference type="EMBL" id="AGG90869.1"/>
    </source>
</evidence>
<organism evidence="2 3">
    <name type="scientific">Rhodanobacter denitrificans</name>
    <dbReference type="NCBI Taxonomy" id="666685"/>
    <lineage>
        <taxon>Bacteria</taxon>
        <taxon>Pseudomonadati</taxon>
        <taxon>Pseudomonadota</taxon>
        <taxon>Gammaproteobacteria</taxon>
        <taxon>Lysobacterales</taxon>
        <taxon>Rhodanobacteraceae</taxon>
        <taxon>Rhodanobacter</taxon>
    </lineage>
</organism>
<evidence type="ECO:0000313" key="3">
    <source>
        <dbReference type="Proteomes" id="UP000011859"/>
    </source>
</evidence>
<dbReference type="Pfam" id="PF09836">
    <property type="entry name" value="DUF2063"/>
    <property type="match status" value="1"/>
</dbReference>
<dbReference type="HOGENOM" id="CLU_086594_0_1_6"/>
<accession>M4NIY8</accession>
<dbReference type="InterPro" id="IPR044922">
    <property type="entry name" value="DUF2063_N_sf"/>
</dbReference>
<dbReference type="STRING" id="666685.R2APBS1_3811"/>
<dbReference type="OrthoDB" id="4146344at2"/>
<dbReference type="AlphaFoldDB" id="M4NIY8"/>
<dbReference type="Proteomes" id="UP000011859">
    <property type="component" value="Chromosome"/>
</dbReference>
<dbReference type="EMBL" id="CP003470">
    <property type="protein sequence ID" value="AGG90869.1"/>
    <property type="molecule type" value="Genomic_DNA"/>
</dbReference>
<dbReference type="InterPro" id="IPR018640">
    <property type="entry name" value="DUF2063"/>
</dbReference>
<sequence length="261" mass="28009" precursor="true">MPAAPRLHELQRGFVDALLGRGDAAAAWVDGGGLEPSARLRIYRHAVAGTLTAALRDSYPTVLALVGEAFFEAMAERYRLQHPSTCGNLQQFGGSLAGFIATMPEVQALGYLADVARLDWLRQVAALAPDAVPVSAAMSADAAAVAPDRLRVRLHPSLQRLRSDHAVLTIWHWCRMPDGPALKLEGNGEHVLLWRDGGDVAMTTVDPATFRCIEALADGRDMASACRVASGVDDDFDLEPCLRDLLAQGLIVAFIDEESGT</sequence>
<name>M4NIY8_9GAMM</name>
<dbReference type="RefSeq" id="WP_015449105.1">
    <property type="nucleotide sequence ID" value="NC_020541.1"/>
</dbReference>
<proteinExistence type="predicted"/>
<gene>
    <name evidence="2" type="ORF">R2APBS1_3811</name>
</gene>
<reference evidence="2 3" key="1">
    <citation type="submission" date="2012-04" db="EMBL/GenBank/DDBJ databases">
        <title>Complete genome of Rhodanobacter sp. 2APBS1.</title>
        <authorList>
            <consortium name="US DOE Joint Genome Institute"/>
            <person name="Huntemann M."/>
            <person name="Wei C.-L."/>
            <person name="Han J."/>
            <person name="Detter J.C."/>
            <person name="Han C."/>
            <person name="Tapia R."/>
            <person name="Munk A.C.C."/>
            <person name="Chen A."/>
            <person name="Krypides N."/>
            <person name="Mavromatis K."/>
            <person name="Markowitz V."/>
            <person name="Szeto E."/>
            <person name="Ivanova N."/>
            <person name="Mikhailova N."/>
            <person name="Ovchinnikova G."/>
            <person name="Pagani I."/>
            <person name="Pati A."/>
            <person name="Goodwin L."/>
            <person name="Peters L."/>
            <person name="Pitluck S."/>
            <person name="Woyke T."/>
            <person name="Prakash O."/>
            <person name="Elkins J."/>
            <person name="Brown S."/>
            <person name="Palumbo A."/>
            <person name="Hemme C."/>
            <person name="Zhou J."/>
            <person name="Watson D."/>
            <person name="Jardine P."/>
            <person name="Kostka J."/>
            <person name="Green S."/>
        </authorList>
    </citation>
    <scope>NUCLEOTIDE SEQUENCE [LARGE SCALE GENOMIC DNA]</scope>
    <source>
        <strain evidence="2 3">2APBS1</strain>
    </source>
</reference>
<dbReference type="KEGG" id="rhd:R2APBS1_3811"/>
<protein>
    <recommendedName>
        <fullName evidence="1">Putative DNA-binding domain-containing protein</fullName>
    </recommendedName>
</protein>